<gene>
    <name evidence="15" type="primary">phuR</name>
    <name evidence="15" type="ORF">GCM10011430_09860</name>
</gene>
<keyword evidence="3 10" id="KW-0813">Transport</keyword>
<evidence type="ECO:0000256" key="12">
    <source>
        <dbReference type="SAM" id="SignalP"/>
    </source>
</evidence>
<comment type="similarity">
    <text evidence="2 10 11">Belongs to the TonB-dependent receptor family.</text>
</comment>
<dbReference type="RefSeq" id="WP_188419832.1">
    <property type="nucleotide sequence ID" value="NZ_BMDP01000001.1"/>
</dbReference>
<evidence type="ECO:0000259" key="13">
    <source>
        <dbReference type="Pfam" id="PF00593"/>
    </source>
</evidence>
<organism evidence="15 16">
    <name type="scientific">Oxalicibacterium solurbis</name>
    <dbReference type="NCBI Taxonomy" id="69280"/>
    <lineage>
        <taxon>Bacteria</taxon>
        <taxon>Pseudomonadati</taxon>
        <taxon>Pseudomonadota</taxon>
        <taxon>Betaproteobacteria</taxon>
        <taxon>Burkholderiales</taxon>
        <taxon>Oxalobacteraceae</taxon>
        <taxon>Oxalicibacterium</taxon>
    </lineage>
</organism>
<reference evidence="15" key="2">
    <citation type="submission" date="2020-09" db="EMBL/GenBank/DDBJ databases">
        <authorList>
            <person name="Sun Q."/>
            <person name="Sedlacek I."/>
        </authorList>
    </citation>
    <scope>NUCLEOTIDE SEQUENCE</scope>
    <source>
        <strain evidence="15">CCM 7664</strain>
    </source>
</reference>
<evidence type="ECO:0000256" key="10">
    <source>
        <dbReference type="PROSITE-ProRule" id="PRU01360"/>
    </source>
</evidence>
<dbReference type="PANTHER" id="PTHR30069">
    <property type="entry name" value="TONB-DEPENDENT OUTER MEMBRANE RECEPTOR"/>
    <property type="match status" value="1"/>
</dbReference>
<dbReference type="InterPro" id="IPR037066">
    <property type="entry name" value="Plug_dom_sf"/>
</dbReference>
<evidence type="ECO:0000256" key="9">
    <source>
        <dbReference type="ARBA" id="ARBA00023237"/>
    </source>
</evidence>
<evidence type="ECO:0000313" key="15">
    <source>
        <dbReference type="EMBL" id="GGI53812.1"/>
    </source>
</evidence>
<evidence type="ECO:0000256" key="11">
    <source>
        <dbReference type="RuleBase" id="RU003357"/>
    </source>
</evidence>
<keyword evidence="6 11" id="KW-0798">TonB box</keyword>
<dbReference type="GO" id="GO:0044718">
    <property type="term" value="P:siderophore transmembrane transport"/>
    <property type="evidence" value="ECO:0007669"/>
    <property type="project" value="TreeGrafter"/>
</dbReference>
<feature type="domain" description="TonB-dependent receptor plug" evidence="14">
    <location>
        <begin position="59"/>
        <end position="162"/>
    </location>
</feature>
<accession>A0A8J3AVQ5</accession>
<dbReference type="Pfam" id="PF00593">
    <property type="entry name" value="TonB_dep_Rec_b-barrel"/>
    <property type="match status" value="1"/>
</dbReference>
<evidence type="ECO:0000256" key="5">
    <source>
        <dbReference type="ARBA" id="ARBA00022692"/>
    </source>
</evidence>
<keyword evidence="5 10" id="KW-0812">Transmembrane</keyword>
<sequence length="680" mass="72610">MIAQRTLLASAVVSALASLSHVALAQTASTAPDADNTATTTLPAVVVTATPFGNDENSQILAPATVLRGDELRNKLGNSLGDTLSHELGVSASAFGAGASRPIIRGMEGPRVKILQNGMSILDASSLSNDHAVGGEASTARQVEILRGPASLLYGSGAIGGVVNIVNDRIPTQLVDKPTGEAEVRYGTVDRTKNTSLSINGAAGDIGLHIDGNLRDADDYKIPGHADANDSNSASGRLPNSFARTNSLGVGASYIQSWGHIGASVGVNDDRYGIPTEERSYITLKQTRIDLDGLIKEPFGGAFESLRFKIGNTDYKHTEHEEDGTPATDFKNDAIESRWELTHKPIAGWRGTFGIQTENSKFSALAADGSGPETVPVTKSDSIAGFLVEERDFGPFKLTGGARIESVKRKPQDDALVDRDFTLGSYSLGGLWTFTPGYALGLTGSVAQRAPAIEELYSNGPHESTATFDIGDNNLRKETSHNIELSLQKTAGLIRWKANIYENRVKNYIYGRTTGTVDEDGIADPGGEFTERFWSQGDATIRGAEAEISYNLDGPGLSLRGFTDTSRGRLDNMGNLPLQPVTRVGGEIGYRQGPWRSGLSVVHADSQDNLARFETFATPSYTQVDANLSYTQKASSSMPITWFAILKNLTNDDIRLSTSVLSDVAPLPGRNLIVGVRTNF</sequence>
<keyword evidence="8" id="KW-0675">Receptor</keyword>
<dbReference type="GO" id="GO:0009279">
    <property type="term" value="C:cell outer membrane"/>
    <property type="evidence" value="ECO:0007669"/>
    <property type="project" value="UniProtKB-SubCell"/>
</dbReference>
<keyword evidence="7 10" id="KW-0472">Membrane</keyword>
<dbReference type="InterPro" id="IPR039426">
    <property type="entry name" value="TonB-dep_rcpt-like"/>
</dbReference>
<comment type="caution">
    <text evidence="15">The sequence shown here is derived from an EMBL/GenBank/DDBJ whole genome shotgun (WGS) entry which is preliminary data.</text>
</comment>
<dbReference type="EMBL" id="BMDP01000001">
    <property type="protein sequence ID" value="GGI53812.1"/>
    <property type="molecule type" value="Genomic_DNA"/>
</dbReference>
<dbReference type="Pfam" id="PF07715">
    <property type="entry name" value="Plug"/>
    <property type="match status" value="1"/>
</dbReference>
<reference evidence="15" key="1">
    <citation type="journal article" date="2014" name="Int. J. Syst. Evol. Microbiol.">
        <title>Complete genome sequence of Corynebacterium casei LMG S-19264T (=DSM 44701T), isolated from a smear-ripened cheese.</title>
        <authorList>
            <consortium name="US DOE Joint Genome Institute (JGI-PGF)"/>
            <person name="Walter F."/>
            <person name="Albersmeier A."/>
            <person name="Kalinowski J."/>
            <person name="Ruckert C."/>
        </authorList>
    </citation>
    <scope>NUCLEOTIDE SEQUENCE</scope>
    <source>
        <strain evidence="15">CCM 7664</strain>
    </source>
</reference>
<dbReference type="Proteomes" id="UP000627205">
    <property type="component" value="Unassembled WGS sequence"/>
</dbReference>
<keyword evidence="16" id="KW-1185">Reference proteome</keyword>
<dbReference type="PANTHER" id="PTHR30069:SF40">
    <property type="entry name" value="TONB-DEPENDENT RECEPTOR NMB0964-RELATED"/>
    <property type="match status" value="1"/>
</dbReference>
<feature type="domain" description="TonB-dependent receptor-like beta-barrel" evidence="13">
    <location>
        <begin position="220"/>
        <end position="631"/>
    </location>
</feature>
<dbReference type="InterPro" id="IPR012910">
    <property type="entry name" value="Plug_dom"/>
</dbReference>
<keyword evidence="9 10" id="KW-0998">Cell outer membrane</keyword>
<dbReference type="SUPFAM" id="SSF56935">
    <property type="entry name" value="Porins"/>
    <property type="match status" value="1"/>
</dbReference>
<dbReference type="GO" id="GO:0015344">
    <property type="term" value="F:siderophore uptake transmembrane transporter activity"/>
    <property type="evidence" value="ECO:0007669"/>
    <property type="project" value="TreeGrafter"/>
</dbReference>
<dbReference type="AlphaFoldDB" id="A0A8J3AVQ5"/>
<evidence type="ECO:0000256" key="1">
    <source>
        <dbReference type="ARBA" id="ARBA00004571"/>
    </source>
</evidence>
<dbReference type="PROSITE" id="PS52016">
    <property type="entry name" value="TONB_DEPENDENT_REC_3"/>
    <property type="match status" value="1"/>
</dbReference>
<feature type="chain" id="PRO_5035260777" evidence="12">
    <location>
        <begin position="26"/>
        <end position="680"/>
    </location>
</feature>
<protein>
    <submittedName>
        <fullName evidence="15">Ligand-gated channel</fullName>
    </submittedName>
</protein>
<feature type="signal peptide" evidence="12">
    <location>
        <begin position="1"/>
        <end position="25"/>
    </location>
</feature>
<evidence type="ECO:0000256" key="8">
    <source>
        <dbReference type="ARBA" id="ARBA00023170"/>
    </source>
</evidence>
<evidence type="ECO:0000256" key="2">
    <source>
        <dbReference type="ARBA" id="ARBA00009810"/>
    </source>
</evidence>
<proteinExistence type="inferred from homology"/>
<evidence type="ECO:0000259" key="14">
    <source>
        <dbReference type="Pfam" id="PF07715"/>
    </source>
</evidence>
<comment type="subcellular location">
    <subcellularLocation>
        <location evidence="1 10">Cell outer membrane</location>
        <topology evidence="1 10">Multi-pass membrane protein</topology>
    </subcellularLocation>
</comment>
<dbReference type="InterPro" id="IPR036942">
    <property type="entry name" value="Beta-barrel_TonB_sf"/>
</dbReference>
<dbReference type="Gene3D" id="2.170.130.10">
    <property type="entry name" value="TonB-dependent receptor, plug domain"/>
    <property type="match status" value="1"/>
</dbReference>
<evidence type="ECO:0000256" key="6">
    <source>
        <dbReference type="ARBA" id="ARBA00023077"/>
    </source>
</evidence>
<evidence type="ECO:0000256" key="4">
    <source>
        <dbReference type="ARBA" id="ARBA00022452"/>
    </source>
</evidence>
<evidence type="ECO:0000313" key="16">
    <source>
        <dbReference type="Proteomes" id="UP000627205"/>
    </source>
</evidence>
<evidence type="ECO:0000256" key="7">
    <source>
        <dbReference type="ARBA" id="ARBA00023136"/>
    </source>
</evidence>
<keyword evidence="12" id="KW-0732">Signal</keyword>
<name>A0A8J3AVQ5_9BURK</name>
<evidence type="ECO:0000256" key="3">
    <source>
        <dbReference type="ARBA" id="ARBA00022448"/>
    </source>
</evidence>
<dbReference type="InterPro" id="IPR000531">
    <property type="entry name" value="Beta-barrel_TonB"/>
</dbReference>
<dbReference type="Gene3D" id="2.40.170.20">
    <property type="entry name" value="TonB-dependent receptor, beta-barrel domain"/>
    <property type="match status" value="1"/>
</dbReference>
<keyword evidence="4 10" id="KW-1134">Transmembrane beta strand</keyword>